<evidence type="ECO:0000313" key="3">
    <source>
        <dbReference type="Proteomes" id="UP001501319"/>
    </source>
</evidence>
<feature type="compositionally biased region" description="Polar residues" evidence="1">
    <location>
        <begin position="104"/>
        <end position="115"/>
    </location>
</feature>
<feature type="compositionally biased region" description="Low complexity" evidence="1">
    <location>
        <begin position="50"/>
        <end position="62"/>
    </location>
</feature>
<dbReference type="EMBL" id="BAAANE010000007">
    <property type="protein sequence ID" value="GAA1645063.1"/>
    <property type="molecule type" value="Genomic_DNA"/>
</dbReference>
<feature type="region of interest" description="Disordered" evidence="1">
    <location>
        <begin position="240"/>
        <end position="314"/>
    </location>
</feature>
<accession>A0ABN2FGP2</accession>
<reference evidence="2 3" key="1">
    <citation type="journal article" date="2019" name="Int. J. Syst. Evol. Microbiol.">
        <title>The Global Catalogue of Microorganisms (GCM) 10K type strain sequencing project: providing services to taxonomists for standard genome sequencing and annotation.</title>
        <authorList>
            <consortium name="The Broad Institute Genomics Platform"/>
            <consortium name="The Broad Institute Genome Sequencing Center for Infectious Disease"/>
            <person name="Wu L."/>
            <person name="Ma J."/>
        </authorList>
    </citation>
    <scope>NUCLEOTIDE SEQUENCE [LARGE SCALE GENOMIC DNA]</scope>
    <source>
        <strain evidence="2 3">JCM 14306</strain>
    </source>
</reference>
<dbReference type="Proteomes" id="UP001501319">
    <property type="component" value="Unassembled WGS sequence"/>
</dbReference>
<feature type="compositionally biased region" description="Low complexity" evidence="1">
    <location>
        <begin position="116"/>
        <end position="134"/>
    </location>
</feature>
<proteinExistence type="predicted"/>
<feature type="compositionally biased region" description="Pro residues" evidence="1">
    <location>
        <begin position="144"/>
        <end position="160"/>
    </location>
</feature>
<comment type="caution">
    <text evidence="2">The sequence shown here is derived from an EMBL/GenBank/DDBJ whole genome shotgun (WGS) entry which is preliminary data.</text>
</comment>
<protein>
    <submittedName>
        <fullName evidence="2">Uncharacterized protein</fullName>
    </submittedName>
</protein>
<name>A0ABN2FGP2_9ACTN</name>
<gene>
    <name evidence="2" type="ORF">GCM10009744_39690</name>
</gene>
<keyword evidence="3" id="KW-1185">Reference proteome</keyword>
<organism evidence="2 3">
    <name type="scientific">Kribbella alba</name>
    <dbReference type="NCBI Taxonomy" id="190197"/>
    <lineage>
        <taxon>Bacteria</taxon>
        <taxon>Bacillati</taxon>
        <taxon>Actinomycetota</taxon>
        <taxon>Actinomycetes</taxon>
        <taxon>Propionibacteriales</taxon>
        <taxon>Kribbellaceae</taxon>
        <taxon>Kribbella</taxon>
    </lineage>
</organism>
<evidence type="ECO:0000256" key="1">
    <source>
        <dbReference type="SAM" id="MobiDB-lite"/>
    </source>
</evidence>
<sequence length="336" mass="36208">MEVLIPLVLVIVSLIIKKVNDRSVARNSTNPNPKIQRLVERMQAQQRGNQPTQFQGQFTQPTSGPPVPGQTFPGQAGAGQQGSVPGQPLGRAQSSAQLAGMLQQRMQAGQNATGSAQQGQYGVPGQQVPGQYAGIATQYTPPGQFQPPELPQPQFQPPQFHPGQFQMPQASTWSPSYQAQQPDRGAAHRPQQSKPPSGDIDNRVRELMSKGSEVAAVRLLCDEQDMGIIEAQSYARALVAGPGQAPRSTSPAPRSADGNASERRESAPPADPEEAETRYVGSAAFAESVFNTDPDENVWASGWVDKPDQDDRSDIDELWQTVQNNGRPTPPPAEPR</sequence>
<evidence type="ECO:0000313" key="2">
    <source>
        <dbReference type="EMBL" id="GAA1645063.1"/>
    </source>
</evidence>
<feature type="compositionally biased region" description="Polar residues" evidence="1">
    <location>
        <begin position="170"/>
        <end position="181"/>
    </location>
</feature>
<feature type="region of interest" description="Disordered" evidence="1">
    <location>
        <begin position="43"/>
        <end position="202"/>
    </location>
</feature>
<dbReference type="RefSeq" id="WP_344113214.1">
    <property type="nucleotide sequence ID" value="NZ_BAAANE010000007.1"/>
</dbReference>